<keyword evidence="3" id="KW-1185">Reference proteome</keyword>
<gene>
    <name evidence="2" type="ORF">SAMN05421751_10884</name>
</gene>
<dbReference type="GO" id="GO:0008757">
    <property type="term" value="F:S-adenosylmethionine-dependent methyltransferase activity"/>
    <property type="evidence" value="ECO:0007669"/>
    <property type="project" value="InterPro"/>
</dbReference>
<name>A0A1H5WKN5_9RHOB</name>
<dbReference type="GO" id="GO:0032259">
    <property type="term" value="P:methylation"/>
    <property type="evidence" value="ECO:0007669"/>
    <property type="project" value="UniProtKB-KW"/>
</dbReference>
<evidence type="ECO:0000259" key="1">
    <source>
        <dbReference type="Pfam" id="PF08241"/>
    </source>
</evidence>
<organism evidence="2 3">
    <name type="scientific">Jhaorihella thermophila</name>
    <dbReference type="NCBI Taxonomy" id="488547"/>
    <lineage>
        <taxon>Bacteria</taxon>
        <taxon>Pseudomonadati</taxon>
        <taxon>Pseudomonadota</taxon>
        <taxon>Alphaproteobacteria</taxon>
        <taxon>Rhodobacterales</taxon>
        <taxon>Paracoccaceae</taxon>
        <taxon>Jhaorihella</taxon>
    </lineage>
</organism>
<dbReference type="RefSeq" id="WP_104008160.1">
    <property type="nucleotide sequence ID" value="NZ_FNVD01000008.1"/>
</dbReference>
<keyword evidence="2" id="KW-0808">Transferase</keyword>
<dbReference type="Proteomes" id="UP000236742">
    <property type="component" value="Unassembled WGS sequence"/>
</dbReference>
<dbReference type="InterPro" id="IPR029063">
    <property type="entry name" value="SAM-dependent_MTases_sf"/>
</dbReference>
<evidence type="ECO:0000313" key="2">
    <source>
        <dbReference type="EMBL" id="SEF99913.1"/>
    </source>
</evidence>
<feature type="domain" description="Methyltransferase type 11" evidence="1">
    <location>
        <begin position="47"/>
        <end position="129"/>
    </location>
</feature>
<reference evidence="2 3" key="1">
    <citation type="submission" date="2016-10" db="EMBL/GenBank/DDBJ databases">
        <authorList>
            <person name="de Groot N.N."/>
        </authorList>
    </citation>
    <scope>NUCLEOTIDE SEQUENCE [LARGE SCALE GENOMIC DNA]</scope>
    <source>
        <strain evidence="2 3">DSM 23413</strain>
    </source>
</reference>
<dbReference type="Pfam" id="PF08241">
    <property type="entry name" value="Methyltransf_11"/>
    <property type="match status" value="1"/>
</dbReference>
<proteinExistence type="predicted"/>
<dbReference type="InterPro" id="IPR013216">
    <property type="entry name" value="Methyltransf_11"/>
</dbReference>
<protein>
    <submittedName>
        <fullName evidence="2">Methyltransferase domain-containing protein</fullName>
    </submittedName>
</protein>
<accession>A0A1H5WKN5</accession>
<sequence length="233" mass="26797">MEYRFERPPLPSFARWRDLHRRFPGNSLLRMMEYEAIARVRMTGRVLDIGGGANARYREHLSAGIEYHSVNIDPKIEPTWLIRPGDPLPAEDESFDWVVSFNTLEHIFDPRPTLTETFRVLKSGGTMVIAVPWMFRIHAHPDDYNRLTPSWWREAFQQTGFTSASVLPLVWGRNSTAFSISGSGLMPRQLAAYWAHVKDTLYAKLRFPSGVYDGRRGDSICGVSMGWFMTARK</sequence>
<dbReference type="SUPFAM" id="SSF53335">
    <property type="entry name" value="S-adenosyl-L-methionine-dependent methyltransferases"/>
    <property type="match status" value="1"/>
</dbReference>
<dbReference type="AlphaFoldDB" id="A0A1H5WKN5"/>
<evidence type="ECO:0000313" key="3">
    <source>
        <dbReference type="Proteomes" id="UP000236742"/>
    </source>
</evidence>
<dbReference type="OrthoDB" id="8153637at2"/>
<dbReference type="CDD" id="cd02440">
    <property type="entry name" value="AdoMet_MTases"/>
    <property type="match status" value="1"/>
</dbReference>
<keyword evidence="2" id="KW-0489">Methyltransferase</keyword>
<dbReference type="Gene3D" id="3.40.50.150">
    <property type="entry name" value="Vaccinia Virus protein VP39"/>
    <property type="match status" value="1"/>
</dbReference>
<dbReference type="EMBL" id="FNVD01000008">
    <property type="protein sequence ID" value="SEF99913.1"/>
    <property type="molecule type" value="Genomic_DNA"/>
</dbReference>